<accession>A0A6J5NIZ1</accession>
<reference evidence="1" key="1">
    <citation type="submission" date="2020-04" db="EMBL/GenBank/DDBJ databases">
        <authorList>
            <person name="Chiriac C."/>
            <person name="Salcher M."/>
            <person name="Ghai R."/>
            <person name="Kavagutti S V."/>
        </authorList>
    </citation>
    <scope>NUCLEOTIDE SEQUENCE</scope>
</reference>
<proteinExistence type="predicted"/>
<name>A0A6J5NIZ1_9CAUD</name>
<dbReference type="EMBL" id="LR796664">
    <property type="protein sequence ID" value="CAB4157706.1"/>
    <property type="molecule type" value="Genomic_DNA"/>
</dbReference>
<gene>
    <name evidence="1" type="ORF">UFOVP689_42</name>
</gene>
<protein>
    <submittedName>
        <fullName evidence="1">Uncharacterized protein</fullName>
    </submittedName>
</protein>
<organism evidence="1">
    <name type="scientific">uncultured Caudovirales phage</name>
    <dbReference type="NCBI Taxonomy" id="2100421"/>
    <lineage>
        <taxon>Viruses</taxon>
        <taxon>Duplodnaviria</taxon>
        <taxon>Heunggongvirae</taxon>
        <taxon>Uroviricota</taxon>
        <taxon>Caudoviricetes</taxon>
        <taxon>Peduoviridae</taxon>
        <taxon>Maltschvirus</taxon>
        <taxon>Maltschvirus maltsch</taxon>
    </lineage>
</organism>
<evidence type="ECO:0000313" key="1">
    <source>
        <dbReference type="EMBL" id="CAB4157706.1"/>
    </source>
</evidence>
<sequence>MYYYKDIETPLGDLVRQIFFWIGENRQINFPDIETNTGPEREAYLAWVADGNTATELLPEA</sequence>